<dbReference type="RefSeq" id="WP_281897314.1">
    <property type="nucleotide sequence ID" value="NZ_BSDI01000016.1"/>
</dbReference>
<evidence type="ECO:0000256" key="2">
    <source>
        <dbReference type="ARBA" id="ARBA00010488"/>
    </source>
</evidence>
<evidence type="ECO:0000256" key="4">
    <source>
        <dbReference type="ARBA" id="ARBA00022679"/>
    </source>
</evidence>
<keyword evidence="3" id="KW-1003">Cell membrane</keyword>
<dbReference type="InterPro" id="IPR051612">
    <property type="entry name" value="Teichoic_Acid_Biosynth"/>
</dbReference>
<gene>
    <name evidence="8" type="ORF">Pa4123_37230</name>
</gene>
<evidence type="ECO:0000256" key="6">
    <source>
        <dbReference type="ARBA" id="ARBA00023136"/>
    </source>
</evidence>
<dbReference type="Gene3D" id="3.40.50.11820">
    <property type="match status" value="1"/>
</dbReference>
<dbReference type="InterPro" id="IPR007554">
    <property type="entry name" value="Glycerophosphate_synth"/>
</dbReference>
<dbReference type="Pfam" id="PF00535">
    <property type="entry name" value="Glycos_transf_2"/>
    <property type="match status" value="1"/>
</dbReference>
<dbReference type="SUPFAM" id="SSF53448">
    <property type="entry name" value="Nucleotide-diphospho-sugar transferases"/>
    <property type="match status" value="1"/>
</dbReference>
<comment type="caution">
    <text evidence="8">The sequence shown here is derived from an EMBL/GenBank/DDBJ whole genome shotgun (WGS) entry which is preliminary data.</text>
</comment>
<dbReference type="InterPro" id="IPR001173">
    <property type="entry name" value="Glyco_trans_2-like"/>
</dbReference>
<feature type="domain" description="Glycosyltransferase 2-like" evidence="7">
    <location>
        <begin position="5"/>
        <end position="146"/>
    </location>
</feature>
<comment type="subcellular location">
    <subcellularLocation>
        <location evidence="1">Cell membrane</location>
        <topology evidence="1">Peripheral membrane protein</topology>
    </subcellularLocation>
</comment>
<dbReference type="InterPro" id="IPR029044">
    <property type="entry name" value="Nucleotide-diphossugar_trans"/>
</dbReference>
<dbReference type="CDD" id="cd00761">
    <property type="entry name" value="Glyco_tranf_GTA_type"/>
    <property type="match status" value="1"/>
</dbReference>
<dbReference type="Gene3D" id="3.90.550.10">
    <property type="entry name" value="Spore Coat Polysaccharide Biosynthesis Protein SpsA, Chain A"/>
    <property type="match status" value="1"/>
</dbReference>
<protein>
    <submittedName>
        <fullName evidence="8">Glycosyl transferase</fullName>
    </submittedName>
</protein>
<evidence type="ECO:0000313" key="9">
    <source>
        <dbReference type="Proteomes" id="UP001144280"/>
    </source>
</evidence>
<name>A0ABQ5QVC9_9ACTN</name>
<reference evidence="8" key="1">
    <citation type="submission" date="2022-12" db="EMBL/GenBank/DDBJ databases">
        <title>New Phytohabitans aurantiacus sp. RD004123 nov., an actinomycete isolated from soil.</title>
        <authorList>
            <person name="Triningsih D.W."/>
            <person name="Harunari E."/>
            <person name="Igarashi Y."/>
        </authorList>
    </citation>
    <scope>NUCLEOTIDE SEQUENCE</scope>
    <source>
        <strain evidence="8">RD004123</strain>
    </source>
</reference>
<evidence type="ECO:0000313" key="8">
    <source>
        <dbReference type="EMBL" id="GLH98448.1"/>
    </source>
</evidence>
<dbReference type="Pfam" id="PF04464">
    <property type="entry name" value="Glyphos_transf"/>
    <property type="match status" value="1"/>
</dbReference>
<evidence type="ECO:0000256" key="3">
    <source>
        <dbReference type="ARBA" id="ARBA00022475"/>
    </source>
</evidence>
<keyword evidence="4 8" id="KW-0808">Transferase</keyword>
<dbReference type="PANTHER" id="PTHR37316:SF3">
    <property type="entry name" value="TEICHOIC ACID GLYCEROL-PHOSPHATE TRANSFERASE"/>
    <property type="match status" value="1"/>
</dbReference>
<keyword evidence="6" id="KW-0472">Membrane</keyword>
<dbReference type="Proteomes" id="UP001144280">
    <property type="component" value="Unassembled WGS sequence"/>
</dbReference>
<evidence type="ECO:0000256" key="1">
    <source>
        <dbReference type="ARBA" id="ARBA00004202"/>
    </source>
</evidence>
<keyword evidence="9" id="KW-1185">Reference proteome</keyword>
<dbReference type="EMBL" id="BSDI01000016">
    <property type="protein sequence ID" value="GLH98448.1"/>
    <property type="molecule type" value="Genomic_DNA"/>
</dbReference>
<dbReference type="InterPro" id="IPR043149">
    <property type="entry name" value="TagF_N"/>
</dbReference>
<evidence type="ECO:0000256" key="5">
    <source>
        <dbReference type="ARBA" id="ARBA00022944"/>
    </source>
</evidence>
<dbReference type="InterPro" id="IPR043148">
    <property type="entry name" value="TagF_C"/>
</dbReference>
<dbReference type="PANTHER" id="PTHR37316">
    <property type="entry name" value="TEICHOIC ACID GLYCEROL-PHOSPHATE PRIMASE"/>
    <property type="match status" value="1"/>
</dbReference>
<dbReference type="SUPFAM" id="SSF53756">
    <property type="entry name" value="UDP-Glycosyltransferase/glycogen phosphorylase"/>
    <property type="match status" value="1"/>
</dbReference>
<dbReference type="GO" id="GO:0016740">
    <property type="term" value="F:transferase activity"/>
    <property type="evidence" value="ECO:0007669"/>
    <property type="project" value="UniProtKB-KW"/>
</dbReference>
<accession>A0ABQ5QVC9</accession>
<proteinExistence type="inferred from homology"/>
<organism evidence="8 9">
    <name type="scientific">Phytohabitans aurantiacus</name>
    <dbReference type="NCBI Taxonomy" id="3016789"/>
    <lineage>
        <taxon>Bacteria</taxon>
        <taxon>Bacillati</taxon>
        <taxon>Actinomycetota</taxon>
        <taxon>Actinomycetes</taxon>
        <taxon>Micromonosporales</taxon>
        <taxon>Micromonosporaceae</taxon>
    </lineage>
</organism>
<evidence type="ECO:0000259" key="7">
    <source>
        <dbReference type="Pfam" id="PF00535"/>
    </source>
</evidence>
<comment type="similarity">
    <text evidence="2">Belongs to the CDP-glycerol glycerophosphotransferase family.</text>
</comment>
<keyword evidence="5" id="KW-0777">Teichoic acid biosynthesis</keyword>
<sequence length="725" mass="82848">MTLLSIVLPAYRVQGYLEECLDSILRQPFTDIEVIGVDDCSPDHTGEVLDEYAKRDARVKVLHLEQNVGLGEARNAGLRQATGEYVWFIDSDDWLADGALWSVANRLRTTQPDVLAVDYAKAPWNAAPQPSKLTAALAQDPVPDVFALRDHPHILKIFHVAWNKIFRRQFLIDNEIQFPTGLYEDVPVGHAVLILAERISILPEVCVYYRQRRRGAITGTVGRRHFEVFTQWDRLFAYLDGLGERAAQFRPQVFERMLFQMLLALDNPERVSRGMRREFFGKIVEAYRRYLPREGYPVPEGKLGRWHAAVASGSFRRYQMTHLRDRVRDGLANRGAALFSLAWRTAAQARRQVFRFYYRLQLRRPLDENLAVYSMYWGRGYGCNPAPIYEHARDLAPQVRGVWEITRDRVKEIPKGVDYVVMGTLRHYRLLARAKYFVNNVNFPGWVVKRRGAVHLSTNHGTPIKVMGVDQLKYPVGARSMNMSLLLERCDRWTFSISPNAFTTRVWERAYPCDYESIESGYPRNDWLANATGEEVAAIRAKLGLRPDQRVILYAPTHREYAGGYQQMLNTTQLVTALGPDTVLLVRAHHFYENAGGSVHPQVTDVSDYARVEELYLAADALITDYSSAMFDYAVLDRPIVVYVPDFEIYRATRGLYIDVVAEAPGAVAQTQDELAEAFLSGEAWGEAAAKARQEFRSRYCYLDDGKASERVIRRVFLGEKSPIS</sequence>
<dbReference type="Gene3D" id="3.40.50.12580">
    <property type="match status" value="1"/>
</dbReference>